<dbReference type="STRING" id="337097.BHF71_00340"/>
<evidence type="ECO:0000259" key="13">
    <source>
        <dbReference type="PROSITE" id="PS51898"/>
    </source>
</evidence>
<dbReference type="RefSeq" id="WP_069655705.1">
    <property type="nucleotide sequence ID" value="NZ_MIJF01000001.1"/>
</dbReference>
<dbReference type="GO" id="GO:0006313">
    <property type="term" value="P:DNA transposition"/>
    <property type="evidence" value="ECO:0007669"/>
    <property type="project" value="UniProtKB-UniRule"/>
</dbReference>
<dbReference type="GO" id="GO:0009037">
    <property type="term" value="F:tyrosine-based site-specific recombinase activity"/>
    <property type="evidence" value="ECO:0007669"/>
    <property type="project" value="UniProtKB-UniRule"/>
</dbReference>
<comment type="function">
    <text evidence="11">Site-specific tyrosine recombinase, which acts by catalyzing the cutting and rejoining of the recombining DNA molecules. The XerC-XerD complex is essential to convert dimers of the bacterial chromosome into monomers to permit their segregation at cell division. It also contributes to the segregational stability of plasmids.</text>
</comment>
<dbReference type="GO" id="GO:0005737">
    <property type="term" value="C:cytoplasm"/>
    <property type="evidence" value="ECO:0007669"/>
    <property type="project" value="UniProtKB-SubCell"/>
</dbReference>
<dbReference type="Pfam" id="PF00589">
    <property type="entry name" value="Phage_integrase"/>
    <property type="match status" value="1"/>
</dbReference>
<keyword evidence="5 11" id="KW-0132">Cell division</keyword>
<dbReference type="InterPro" id="IPR011010">
    <property type="entry name" value="DNA_brk_join_enz"/>
</dbReference>
<comment type="caution">
    <text evidence="15">The sequence shown here is derived from an EMBL/GenBank/DDBJ whole genome shotgun (WGS) entry which is preliminary data.</text>
</comment>
<dbReference type="Pfam" id="PF02899">
    <property type="entry name" value="Phage_int_SAM_1"/>
    <property type="match status" value="1"/>
</dbReference>
<name>A0A1D2YXF8_9BACI</name>
<dbReference type="InterPro" id="IPR013762">
    <property type="entry name" value="Integrase-like_cat_sf"/>
</dbReference>
<evidence type="ECO:0000313" key="16">
    <source>
        <dbReference type="Proteomes" id="UP000243739"/>
    </source>
</evidence>
<keyword evidence="16" id="KW-1185">Reference proteome</keyword>
<feature type="domain" description="Core-binding (CB)" evidence="14">
    <location>
        <begin position="1"/>
        <end position="86"/>
    </location>
</feature>
<dbReference type="NCBIfam" id="TIGR02225">
    <property type="entry name" value="recomb_XerD"/>
    <property type="match status" value="1"/>
</dbReference>
<feature type="active site" evidence="11">
    <location>
        <position position="268"/>
    </location>
</feature>
<dbReference type="SUPFAM" id="SSF56349">
    <property type="entry name" value="DNA breaking-rejoining enzymes"/>
    <property type="match status" value="1"/>
</dbReference>
<dbReference type="NCBIfam" id="NF040815">
    <property type="entry name" value="recomb_XerA_Arch"/>
    <property type="match status" value="1"/>
</dbReference>
<evidence type="ECO:0000256" key="5">
    <source>
        <dbReference type="ARBA" id="ARBA00022618"/>
    </source>
</evidence>
<dbReference type="Gene3D" id="1.10.150.130">
    <property type="match status" value="1"/>
</dbReference>
<gene>
    <name evidence="11" type="primary">xerC</name>
    <name evidence="15" type="ORF">BHF71_00340</name>
</gene>
<evidence type="ECO:0000256" key="1">
    <source>
        <dbReference type="ARBA" id="ARBA00004496"/>
    </source>
</evidence>
<keyword evidence="8 11" id="KW-0238">DNA-binding</keyword>
<dbReference type="InterPro" id="IPR023009">
    <property type="entry name" value="Tyrosine_recombinase_XerC/XerD"/>
</dbReference>
<evidence type="ECO:0000256" key="4">
    <source>
        <dbReference type="ARBA" id="ARBA00022490"/>
    </source>
</evidence>
<keyword evidence="6 11" id="KW-0159">Chromosome partition</keyword>
<feature type="active site" evidence="11">
    <location>
        <position position="245"/>
    </location>
</feature>
<feature type="domain" description="Tyr recombinase" evidence="13">
    <location>
        <begin position="107"/>
        <end position="290"/>
    </location>
</feature>
<dbReference type="InterPro" id="IPR010998">
    <property type="entry name" value="Integrase_recombinase_N"/>
</dbReference>
<keyword evidence="9 11" id="KW-0233">DNA recombination</keyword>
<dbReference type="InterPro" id="IPR044068">
    <property type="entry name" value="CB"/>
</dbReference>
<dbReference type="NCBIfam" id="NF001399">
    <property type="entry name" value="PRK00283.1"/>
    <property type="match status" value="1"/>
</dbReference>
<feature type="active site" evidence="11">
    <location>
        <position position="171"/>
    </location>
</feature>
<dbReference type="PROSITE" id="PS51900">
    <property type="entry name" value="CB"/>
    <property type="match status" value="1"/>
</dbReference>
<dbReference type="CDD" id="cd00798">
    <property type="entry name" value="INT_XerDC_C"/>
    <property type="match status" value="1"/>
</dbReference>
<dbReference type="InterPro" id="IPR011932">
    <property type="entry name" value="Recomb_XerD"/>
</dbReference>
<feature type="active site" evidence="11">
    <location>
        <position position="242"/>
    </location>
</feature>
<dbReference type="PANTHER" id="PTHR30349:SF77">
    <property type="entry name" value="TYROSINE RECOMBINASE XERC"/>
    <property type="match status" value="1"/>
</dbReference>
<evidence type="ECO:0000313" key="15">
    <source>
        <dbReference type="EMBL" id="OEG00392.1"/>
    </source>
</evidence>
<dbReference type="InterPro" id="IPR011931">
    <property type="entry name" value="Recomb_XerC"/>
</dbReference>
<sequence length="296" mass="34404">MFDYYLIEFQGYLQIEKNASPHTTDNYLRDISDFISYINSTGLTSLLDVSYLDVRGYLAYLNKKNYSRRTISRKLSSLRTFYRFLVRENYLELNPFQMVSTPKLEKKLPNFMYPKEVIELLDMPDLSKLTGIRDKAILEVLYASGMRVSELVSLDIESIDFTTGTALVFGKGSKERYVPLGKYAIEALKNYLENARAKLSTNYYEKALFLNRYGGRLSDRSVRRMIEKYVRLLSFSKSVSPHTLRHTFATHLLNAGADLRSVQELLGHVNISTTQIYTHITKERLQQIYKNHHPRA</sequence>
<dbReference type="GO" id="GO:0051301">
    <property type="term" value="P:cell division"/>
    <property type="evidence" value="ECO:0007669"/>
    <property type="project" value="UniProtKB-UniRule"/>
</dbReference>
<dbReference type="PANTHER" id="PTHR30349">
    <property type="entry name" value="PHAGE INTEGRASE-RELATED"/>
    <property type="match status" value="1"/>
</dbReference>
<proteinExistence type="inferred from homology"/>
<keyword evidence="7 11" id="KW-0229">DNA integration</keyword>
<evidence type="ECO:0000259" key="14">
    <source>
        <dbReference type="PROSITE" id="PS51900"/>
    </source>
</evidence>
<dbReference type="OrthoDB" id="9801717at2"/>
<evidence type="ECO:0000256" key="12">
    <source>
        <dbReference type="NCBIfam" id="TIGR02224"/>
    </source>
</evidence>
<dbReference type="EMBL" id="MIJF01000001">
    <property type="protein sequence ID" value="OEG00392.1"/>
    <property type="molecule type" value="Genomic_DNA"/>
</dbReference>
<dbReference type="InterPro" id="IPR050090">
    <property type="entry name" value="Tyrosine_recombinase_XerCD"/>
</dbReference>
<dbReference type="GO" id="GO:0007059">
    <property type="term" value="P:chromosome segregation"/>
    <property type="evidence" value="ECO:0007669"/>
    <property type="project" value="UniProtKB-UniRule"/>
</dbReference>
<comment type="subcellular location">
    <subcellularLocation>
        <location evidence="1 11">Cytoplasm</location>
    </subcellularLocation>
</comment>
<evidence type="ECO:0000256" key="10">
    <source>
        <dbReference type="ARBA" id="ARBA00023306"/>
    </source>
</evidence>
<evidence type="ECO:0000256" key="7">
    <source>
        <dbReference type="ARBA" id="ARBA00022908"/>
    </source>
</evidence>
<evidence type="ECO:0000256" key="8">
    <source>
        <dbReference type="ARBA" id="ARBA00023125"/>
    </source>
</evidence>
<comment type="similarity">
    <text evidence="2 11">Belongs to the 'phage' integrase family. XerC subfamily.</text>
</comment>
<feature type="active site" evidence="11">
    <location>
        <position position="147"/>
    </location>
</feature>
<protein>
    <recommendedName>
        <fullName evidence="11 12">Tyrosine recombinase XerC</fullName>
    </recommendedName>
</protein>
<organism evidence="15 16">
    <name type="scientific">Vulcanibacillus modesticaldus</name>
    <dbReference type="NCBI Taxonomy" id="337097"/>
    <lineage>
        <taxon>Bacteria</taxon>
        <taxon>Bacillati</taxon>
        <taxon>Bacillota</taxon>
        <taxon>Bacilli</taxon>
        <taxon>Bacillales</taxon>
        <taxon>Bacillaceae</taxon>
        <taxon>Vulcanibacillus</taxon>
    </lineage>
</organism>
<dbReference type="AlphaFoldDB" id="A0A1D2YXF8"/>
<dbReference type="NCBIfam" id="TIGR02224">
    <property type="entry name" value="recomb_XerC"/>
    <property type="match status" value="1"/>
</dbReference>
<evidence type="ECO:0000256" key="3">
    <source>
        <dbReference type="ARBA" id="ARBA00010450"/>
    </source>
</evidence>
<evidence type="ECO:0000256" key="6">
    <source>
        <dbReference type="ARBA" id="ARBA00022829"/>
    </source>
</evidence>
<comment type="similarity">
    <text evidence="3">Belongs to the 'phage' integrase family. XerD subfamily.</text>
</comment>
<evidence type="ECO:0000256" key="2">
    <source>
        <dbReference type="ARBA" id="ARBA00006657"/>
    </source>
</evidence>
<feature type="active site" description="O-(3'-phospho-DNA)-tyrosine intermediate" evidence="11">
    <location>
        <position position="277"/>
    </location>
</feature>
<dbReference type="Proteomes" id="UP000243739">
    <property type="component" value="Unassembled WGS sequence"/>
</dbReference>
<dbReference type="HAMAP" id="MF_01808">
    <property type="entry name" value="Recomb_XerC_XerD"/>
    <property type="match status" value="1"/>
</dbReference>
<keyword evidence="10 11" id="KW-0131">Cell cycle</keyword>
<comment type="subunit">
    <text evidence="11">Forms a cyclic heterotetrameric complex composed of two molecules of XerC and two molecules of XerD.</text>
</comment>
<keyword evidence="4 11" id="KW-0963">Cytoplasm</keyword>
<reference evidence="15 16" key="1">
    <citation type="submission" date="2016-09" db="EMBL/GenBank/DDBJ databases">
        <title>Draft genome sequence for the type strain of Vulcanibacillus modesticaldus BR, a strictly anaerobic, moderately thermophilic, and nitrate-reducing bacterium from deep sea-hydrothermal vents of the Mid-Atlantic Ridge.</title>
        <authorList>
            <person name="Abin C.A."/>
            <person name="Hollibaugh J.T."/>
        </authorList>
    </citation>
    <scope>NUCLEOTIDE SEQUENCE [LARGE SCALE GENOMIC DNA]</scope>
    <source>
        <strain evidence="15 16">BR</strain>
    </source>
</reference>
<evidence type="ECO:0000256" key="11">
    <source>
        <dbReference type="HAMAP-Rule" id="MF_01808"/>
    </source>
</evidence>
<accession>A0A1D2YXF8</accession>
<dbReference type="InterPro" id="IPR004107">
    <property type="entry name" value="Integrase_SAM-like_N"/>
</dbReference>
<dbReference type="Gene3D" id="1.10.443.10">
    <property type="entry name" value="Intergrase catalytic core"/>
    <property type="match status" value="1"/>
</dbReference>
<dbReference type="PROSITE" id="PS51898">
    <property type="entry name" value="TYR_RECOMBINASE"/>
    <property type="match status" value="1"/>
</dbReference>
<dbReference type="InterPro" id="IPR002104">
    <property type="entry name" value="Integrase_catalytic"/>
</dbReference>
<dbReference type="GO" id="GO:0003677">
    <property type="term" value="F:DNA binding"/>
    <property type="evidence" value="ECO:0007669"/>
    <property type="project" value="UniProtKB-UniRule"/>
</dbReference>
<evidence type="ECO:0000256" key="9">
    <source>
        <dbReference type="ARBA" id="ARBA00023172"/>
    </source>
</evidence>